<dbReference type="InterPro" id="IPR036505">
    <property type="entry name" value="Amidase/PGRP_sf"/>
</dbReference>
<evidence type="ECO:0000256" key="2">
    <source>
        <dbReference type="ARBA" id="ARBA00022859"/>
    </source>
</evidence>
<feature type="domain" description="N-acetylmuramoyl-L-alanine amidase" evidence="3">
    <location>
        <begin position="299"/>
        <end position="439"/>
    </location>
</feature>
<proteinExistence type="inferred from homology"/>
<reference evidence="5" key="2">
    <citation type="submission" date="2025-09" db="UniProtKB">
        <authorList>
            <consortium name="Ensembl"/>
        </authorList>
    </citation>
    <scope>IDENTIFICATION</scope>
</reference>
<comment type="similarity">
    <text evidence="1">Belongs to the N-acetylmuramoyl-L-alanine amidase 2 family.</text>
</comment>
<dbReference type="GO" id="GO:0009253">
    <property type="term" value="P:peptidoglycan catabolic process"/>
    <property type="evidence" value="ECO:0007669"/>
    <property type="project" value="InterPro"/>
</dbReference>
<organism evidence="5 6">
    <name type="scientific">Amazona collaria</name>
    <name type="common">yellow-billed parrot</name>
    <dbReference type="NCBI Taxonomy" id="241587"/>
    <lineage>
        <taxon>Eukaryota</taxon>
        <taxon>Metazoa</taxon>
        <taxon>Chordata</taxon>
        <taxon>Craniata</taxon>
        <taxon>Vertebrata</taxon>
        <taxon>Euteleostomi</taxon>
        <taxon>Archelosauria</taxon>
        <taxon>Archosauria</taxon>
        <taxon>Dinosauria</taxon>
        <taxon>Saurischia</taxon>
        <taxon>Theropoda</taxon>
        <taxon>Coelurosauria</taxon>
        <taxon>Aves</taxon>
        <taxon>Neognathae</taxon>
        <taxon>Neoaves</taxon>
        <taxon>Telluraves</taxon>
        <taxon>Australaves</taxon>
        <taxon>Psittaciformes</taxon>
        <taxon>Psittacidae</taxon>
        <taxon>Amazona</taxon>
    </lineage>
</organism>
<dbReference type="PANTHER" id="PTHR11022">
    <property type="entry name" value="PEPTIDOGLYCAN RECOGNITION PROTEIN"/>
    <property type="match status" value="1"/>
</dbReference>
<dbReference type="AlphaFoldDB" id="A0A8B9G5E7"/>
<dbReference type="SMART" id="SM00644">
    <property type="entry name" value="Ami_2"/>
    <property type="match status" value="1"/>
</dbReference>
<name>A0A8B9G5E7_9PSIT</name>
<dbReference type="GO" id="GO:0008270">
    <property type="term" value="F:zinc ion binding"/>
    <property type="evidence" value="ECO:0007669"/>
    <property type="project" value="InterPro"/>
</dbReference>
<dbReference type="Pfam" id="PF01510">
    <property type="entry name" value="Amidase_2"/>
    <property type="match status" value="1"/>
</dbReference>
<dbReference type="Gene3D" id="3.40.80.10">
    <property type="entry name" value="Peptidoglycan recognition protein-like"/>
    <property type="match status" value="1"/>
</dbReference>
<dbReference type="InterPro" id="IPR006619">
    <property type="entry name" value="PGRP_domain_met/bac"/>
</dbReference>
<keyword evidence="6" id="KW-1185">Reference proteome</keyword>
<dbReference type="SUPFAM" id="SSF55846">
    <property type="entry name" value="N-acetylmuramoyl-L-alanine amidase-like"/>
    <property type="match status" value="1"/>
</dbReference>
<dbReference type="FunFam" id="3.40.80.10:FF:000001">
    <property type="entry name" value="Peptidoglycan recognition protein 1"/>
    <property type="match status" value="1"/>
</dbReference>
<sequence>SSHPLLGPLTLFSVLSSRLPPRHMDSVVELMESLESNSPNLTLPELARALGACSTHGCRAVLGEPPRIPPALGHEQWGLLTHLLHRDAAVLVPDGSTVALGPLLAGIEVGQKRALGWPFPTFEPPIDPLYAVTLTEALGTSFLLARGGDGATLGPGGCWDDVDDPQNYTLMGPPSPVPDAVANGAMDGALLGARLAQAPIPLADLLRGYYGMGNTTEQWRPHSSYRRRDFGVLMGPEKLEQEVEAMLRVLRALPPTRELLRDVAPEEVAAVARRAARDFTRQYVECPPIVPRCMWGARPYRGTPRALTLPLESVFIHHTFIPSAPCHSFRSCARAMRSMQRFHQDTRGWDDIGYSFVVGSDGYLYQGRGWHWVGAHTKGYNSKGYGVGYVGDFSSTLPDPDTIALVRDQLLPCAVRTGRLHHNYTLRGHRQMGRTDCPGNSLFREIGTWSGFKVSIGLGGISRAWGLGCAVQSEGWMRLGMLMVASCLLCSEGQHRGSWAGGCG</sequence>
<accession>A0A8B9G5E7</accession>
<evidence type="ECO:0000313" key="6">
    <source>
        <dbReference type="Proteomes" id="UP000694522"/>
    </source>
</evidence>
<dbReference type="SMART" id="SM00701">
    <property type="entry name" value="PGRP"/>
    <property type="match status" value="1"/>
</dbReference>
<feature type="domain" description="Peptidoglycan recognition protein family" evidence="4">
    <location>
        <begin position="287"/>
        <end position="433"/>
    </location>
</feature>
<dbReference type="InterPro" id="IPR015510">
    <property type="entry name" value="PGRP"/>
</dbReference>
<evidence type="ECO:0000313" key="5">
    <source>
        <dbReference type="Ensembl" id="ENSACOP00000020138.1"/>
    </source>
</evidence>
<evidence type="ECO:0008006" key="7">
    <source>
        <dbReference type="Google" id="ProtNLM"/>
    </source>
</evidence>
<evidence type="ECO:0000259" key="3">
    <source>
        <dbReference type="SMART" id="SM00644"/>
    </source>
</evidence>
<evidence type="ECO:0000256" key="1">
    <source>
        <dbReference type="ARBA" id="ARBA00007553"/>
    </source>
</evidence>
<reference evidence="5" key="1">
    <citation type="submission" date="2025-08" db="UniProtKB">
        <authorList>
            <consortium name="Ensembl"/>
        </authorList>
    </citation>
    <scope>IDENTIFICATION</scope>
</reference>
<keyword evidence="2" id="KW-0391">Immunity</keyword>
<evidence type="ECO:0000259" key="4">
    <source>
        <dbReference type="SMART" id="SM00701"/>
    </source>
</evidence>
<dbReference type="CDD" id="cd06583">
    <property type="entry name" value="PGRP"/>
    <property type="match status" value="1"/>
</dbReference>
<dbReference type="Proteomes" id="UP000694522">
    <property type="component" value="Unplaced"/>
</dbReference>
<dbReference type="PANTHER" id="PTHR11022:SF66">
    <property type="entry name" value="N-ACETYLMURAMOYL-L-ALANINE AMIDASE"/>
    <property type="match status" value="1"/>
</dbReference>
<dbReference type="GO" id="GO:0002376">
    <property type="term" value="P:immune system process"/>
    <property type="evidence" value="ECO:0007669"/>
    <property type="project" value="UniProtKB-KW"/>
</dbReference>
<dbReference type="Ensembl" id="ENSACOT00000020866.1">
    <property type="protein sequence ID" value="ENSACOP00000020138.1"/>
    <property type="gene ID" value="ENSACOG00000013875.1"/>
</dbReference>
<dbReference type="InterPro" id="IPR002502">
    <property type="entry name" value="Amidase_domain"/>
</dbReference>
<protein>
    <recommendedName>
        <fullName evidence="7">N-acetylmuramoyl-L-alanine amidase</fullName>
    </recommendedName>
</protein>
<dbReference type="GO" id="GO:0008745">
    <property type="term" value="F:N-acetylmuramoyl-L-alanine amidase activity"/>
    <property type="evidence" value="ECO:0007669"/>
    <property type="project" value="InterPro"/>
</dbReference>